<dbReference type="EMBL" id="CP020558">
    <property type="protein sequence ID" value="ARF70762.1"/>
    <property type="molecule type" value="Genomic_DNA"/>
</dbReference>
<name>A0A1V0UZV4_9BACL</name>
<dbReference type="AlphaFoldDB" id="A0A1V0UZV4"/>
<accession>A0A1V0UZV4</accession>
<gene>
    <name evidence="1" type="ORF">B7C51_25155</name>
</gene>
<keyword evidence="1" id="KW-0614">Plasmid</keyword>
<evidence type="ECO:0000313" key="1">
    <source>
        <dbReference type="EMBL" id="ARF70762.1"/>
    </source>
</evidence>
<dbReference type="Proteomes" id="UP000192727">
    <property type="component" value="Plasmid pPLP3"/>
</dbReference>
<reference evidence="1 2" key="1">
    <citation type="submission" date="2017-03" db="EMBL/GenBank/DDBJ databases">
        <title>Paenibacillus larvae genome sequencing.</title>
        <authorList>
            <person name="Dingman D.W."/>
        </authorList>
    </citation>
    <scope>NUCLEOTIDE SEQUENCE [LARGE SCALE GENOMIC DNA]</scope>
    <source>
        <strain evidence="1 2">SAG 10367</strain>
        <plasmid evidence="2">pplp3</plasmid>
    </source>
</reference>
<evidence type="ECO:0000313" key="2">
    <source>
        <dbReference type="Proteomes" id="UP000192727"/>
    </source>
</evidence>
<geneLocation type="plasmid" evidence="2">
    <name>pplp3</name>
</geneLocation>
<sequence>MNDCKICKISSLTHFDAKDSVTKTFKCLKESKNSELQILDALFELYSKGYRDGIIQNIENRISEDKETLRYLMG</sequence>
<dbReference type="RefSeq" id="WP_083041743.1">
    <property type="nucleotide sequence ID" value="NZ_CP020558.1"/>
</dbReference>
<protein>
    <submittedName>
        <fullName evidence="1">Uncharacterized protein</fullName>
    </submittedName>
</protein>
<organism evidence="1 2">
    <name type="scientific">Paenibacillus larvae subsp. pulvifaciens</name>
    <dbReference type="NCBI Taxonomy" id="1477"/>
    <lineage>
        <taxon>Bacteria</taxon>
        <taxon>Bacillati</taxon>
        <taxon>Bacillota</taxon>
        <taxon>Bacilli</taxon>
        <taxon>Bacillales</taxon>
        <taxon>Paenibacillaceae</taxon>
        <taxon>Paenibacillus</taxon>
    </lineage>
</organism>
<proteinExistence type="predicted"/>